<organism evidence="4 5">
    <name type="scientific">Microbacterium foliorum</name>
    <dbReference type="NCBI Taxonomy" id="104336"/>
    <lineage>
        <taxon>Bacteria</taxon>
        <taxon>Bacillati</taxon>
        <taxon>Actinomycetota</taxon>
        <taxon>Actinomycetes</taxon>
        <taxon>Micrococcales</taxon>
        <taxon>Microbacteriaceae</taxon>
        <taxon>Microbacterium</taxon>
    </lineage>
</organism>
<dbReference type="GO" id="GO:0003960">
    <property type="term" value="F:quinone reductase (NADPH) activity"/>
    <property type="evidence" value="ECO:0007669"/>
    <property type="project" value="UniProtKB-EC"/>
</dbReference>
<evidence type="ECO:0000313" key="4">
    <source>
        <dbReference type="EMBL" id="KJL26404.1"/>
    </source>
</evidence>
<dbReference type="GO" id="GO:0035925">
    <property type="term" value="F:mRNA 3'-UTR AU-rich region binding"/>
    <property type="evidence" value="ECO:0007669"/>
    <property type="project" value="TreeGrafter"/>
</dbReference>
<dbReference type="SUPFAM" id="SSF50129">
    <property type="entry name" value="GroES-like"/>
    <property type="match status" value="1"/>
</dbReference>
<dbReference type="InterPro" id="IPR020843">
    <property type="entry name" value="ER"/>
</dbReference>
<sequence>MSMRIAYYEYGGPEVLQIEDETVPEPGVDELIVRNEVIGVNPIDWKMIAGVFRHQEPHPSPGVPGWASVGTVEQVGAAVQHFQPGQKVIIGSRAGSYRERQVVNSRYVVALPPGLAIDQAAGLPSSAVAGYSIIHQLGIAADDVLLIHGAAGSVGSAAAQIAIAEGATVIGSASTKNHEFLRSLGVTPVEYGPNLLADVRNIADPTAVADAVGGQGPAEATSALLGSHPRSVTAWGTRYSQAAGIPGLRHPDDELERVVKYALDGALTVRIADDYVFEDVKRALEASMTMHASGKILLRL</sequence>
<dbReference type="InterPro" id="IPR036291">
    <property type="entry name" value="NAD(P)-bd_dom_sf"/>
</dbReference>
<dbReference type="SUPFAM" id="SSF51735">
    <property type="entry name" value="NAD(P)-binding Rossmann-fold domains"/>
    <property type="match status" value="1"/>
</dbReference>
<dbReference type="GO" id="GO:0005829">
    <property type="term" value="C:cytosol"/>
    <property type="evidence" value="ECO:0007669"/>
    <property type="project" value="TreeGrafter"/>
</dbReference>
<dbReference type="Proteomes" id="UP000033572">
    <property type="component" value="Unassembled WGS sequence"/>
</dbReference>
<reference evidence="4 5" key="1">
    <citation type="submission" date="2015-02" db="EMBL/GenBank/DDBJ databases">
        <title>Draft genome sequences of ten Microbacterium spp. with emphasis on heavy metal contaminated environments.</title>
        <authorList>
            <person name="Corretto E."/>
        </authorList>
    </citation>
    <scope>NUCLEOTIDE SEQUENCE [LARGE SCALE GENOMIC DNA]</scope>
    <source>
        <strain evidence="4 5">DSM 12966</strain>
    </source>
</reference>
<keyword evidence="5" id="KW-1185">Reference proteome</keyword>
<dbReference type="SMART" id="SM00829">
    <property type="entry name" value="PKS_ER"/>
    <property type="match status" value="1"/>
</dbReference>
<feature type="domain" description="Enoyl reductase (ER)" evidence="3">
    <location>
        <begin position="11"/>
        <end position="298"/>
    </location>
</feature>
<dbReference type="GO" id="GO:0070402">
    <property type="term" value="F:NADPH binding"/>
    <property type="evidence" value="ECO:0007669"/>
    <property type="project" value="TreeGrafter"/>
</dbReference>
<evidence type="ECO:0000259" key="3">
    <source>
        <dbReference type="SMART" id="SM00829"/>
    </source>
</evidence>
<dbReference type="Gene3D" id="3.90.180.10">
    <property type="entry name" value="Medium-chain alcohol dehydrogenases, catalytic domain"/>
    <property type="match status" value="1"/>
</dbReference>
<keyword evidence="1" id="KW-0521">NADP</keyword>
<dbReference type="PATRIC" id="fig|104336.4.peg.291"/>
<evidence type="ECO:0000256" key="2">
    <source>
        <dbReference type="ARBA" id="ARBA00023002"/>
    </source>
</evidence>
<dbReference type="Pfam" id="PF08240">
    <property type="entry name" value="ADH_N"/>
    <property type="match status" value="1"/>
</dbReference>
<protein>
    <submittedName>
        <fullName evidence="4">Quinone oxidoreductase 1</fullName>
        <ecNumber evidence="4">1.6.5.5</ecNumber>
    </submittedName>
</protein>
<dbReference type="EC" id="1.6.5.5" evidence="4"/>
<dbReference type="AlphaFoldDB" id="A0A0F0L157"/>
<accession>A0A0F0L157</accession>
<evidence type="ECO:0000313" key="5">
    <source>
        <dbReference type="Proteomes" id="UP000033572"/>
    </source>
</evidence>
<keyword evidence="2 4" id="KW-0560">Oxidoreductase</keyword>
<dbReference type="EMBL" id="JYIU01000022">
    <property type="protein sequence ID" value="KJL26404.1"/>
    <property type="molecule type" value="Genomic_DNA"/>
</dbReference>
<dbReference type="Gene3D" id="3.40.50.720">
    <property type="entry name" value="NAD(P)-binding Rossmann-like Domain"/>
    <property type="match status" value="1"/>
</dbReference>
<dbReference type="CDD" id="cd05289">
    <property type="entry name" value="MDR_like_2"/>
    <property type="match status" value="1"/>
</dbReference>
<dbReference type="InterPro" id="IPR011032">
    <property type="entry name" value="GroES-like_sf"/>
</dbReference>
<name>A0A0F0L157_9MICO</name>
<proteinExistence type="predicted"/>
<evidence type="ECO:0000256" key="1">
    <source>
        <dbReference type="ARBA" id="ARBA00022857"/>
    </source>
</evidence>
<dbReference type="PANTHER" id="PTHR48106:SF13">
    <property type="entry name" value="QUINONE OXIDOREDUCTASE-RELATED"/>
    <property type="match status" value="1"/>
</dbReference>
<dbReference type="InterPro" id="IPR013154">
    <property type="entry name" value="ADH-like_N"/>
</dbReference>
<gene>
    <name evidence="4" type="primary">qorA_1</name>
    <name evidence="4" type="ORF">RN50_00284</name>
</gene>
<dbReference type="PANTHER" id="PTHR48106">
    <property type="entry name" value="QUINONE OXIDOREDUCTASE PIG3-RELATED"/>
    <property type="match status" value="1"/>
</dbReference>
<comment type="caution">
    <text evidence="4">The sequence shown here is derived from an EMBL/GenBank/DDBJ whole genome shotgun (WGS) entry which is preliminary data.</text>
</comment>